<dbReference type="Proteomes" id="UP001652620">
    <property type="component" value="Chromosome 1"/>
</dbReference>
<evidence type="ECO:0000313" key="3">
    <source>
        <dbReference type="Proteomes" id="UP001652620"/>
    </source>
</evidence>
<proteinExistence type="predicted"/>
<evidence type="ECO:0000256" key="2">
    <source>
        <dbReference type="SAM" id="SignalP"/>
    </source>
</evidence>
<reference evidence="4" key="2">
    <citation type="submission" date="2025-08" db="UniProtKB">
        <authorList>
            <consortium name="RefSeq"/>
        </authorList>
    </citation>
    <scope>IDENTIFICATION</scope>
    <source>
        <tissue evidence="4">Adult</tissue>
    </source>
</reference>
<name>A0ABM3J085_BACDO</name>
<feature type="compositionally biased region" description="Polar residues" evidence="1">
    <location>
        <begin position="611"/>
        <end position="628"/>
    </location>
</feature>
<accession>A0ABM3J085</accession>
<keyword evidence="3" id="KW-1185">Reference proteome</keyword>
<feature type="region of interest" description="Disordered" evidence="1">
    <location>
        <begin position="767"/>
        <end position="786"/>
    </location>
</feature>
<feature type="region of interest" description="Disordered" evidence="1">
    <location>
        <begin position="438"/>
        <end position="474"/>
    </location>
</feature>
<reference evidence="3" key="1">
    <citation type="submission" date="2025-05" db="UniProtKB">
        <authorList>
            <consortium name="RefSeq"/>
        </authorList>
    </citation>
    <scope>NUCLEOTIDE SEQUENCE [LARGE SCALE GENOMIC DNA]</scope>
</reference>
<dbReference type="RefSeq" id="XP_049302643.1">
    <property type="nucleotide sequence ID" value="XM_049446686.1"/>
</dbReference>
<feature type="chain" id="PRO_5046529107" evidence="2">
    <location>
        <begin position="28"/>
        <end position="929"/>
    </location>
</feature>
<evidence type="ECO:0000256" key="1">
    <source>
        <dbReference type="SAM" id="MobiDB-lite"/>
    </source>
</evidence>
<sequence>MARHSKVCHMLTCALAALLVCGAPAKAAPMGEAAITAERTSNKSGTLEIGKIEYDIVNTIHTEFPSTDTQPYTSTEAETEAEIATTLLPMTIEEMALAEVALVVAKLATTTTAELEGRDQVEEGYTEQIRRSAKKDRQQVFARELPNVGASVEDVTVEDRGFVAATTFRTSLPHQIDTTTTTTPMSPITSTAPSITTESPAILSELVRAAVAANEILAAALNVATMAVPNINITTPTTKVDIANLATITAVANHALVTDSEVLLETTEMNTWQHNNVENIEVTSAIPDYTILPQWKKNEALKNNPDDEAEANEENLPAKELEGIQQHQTTKPVDIQEATTESITISADEETTNLSNMDSVLSPRRNLSDMDHEVSESMIIEKRKEPQQTLALPPPSSDKDFENATPDGKNLVINTTDNIATQTEPDAESTTFVASFTKEKVHESTETEDLKQMKKDESLRESGENTSELAVRTTTTESLETLIAVESEARLPNKVDFPSDKESLETITTTSELTTIEDSSSNKLSIASESIWPTNETTTISTDENLTTESATNQQITYTTIAPKIVITTTGALEEDMITTESPDVKTDMLKMYNIAVSERSKMLTEDIQQTTLSSSPTYTSNSITETSQTEHPELETSTVSAEALFTSFDKEEKTTQNSLETIETTTKFIEEEITRTGIPLEENISTQSEISPTEASTILANFEEFPNAQPTEMSQQTSTEDITILYNNPETTTSTNKVSAKQPSELDDPKRLTSAEIRKTLLATTEKELSTKTTENKLDSEDVAESEASTATTTMAAIEEQPHHTSTAKEQLQQQRVISEGDSATITTNTAATTEESTVENVDVATTTTTADIIPITTNVTTTTTTTTTTTFSPMSLIVAEHEARSLDKTPPRVSRIVNEDGVEVLTGYSIVHQMHARALAALVAPGA</sequence>
<feature type="compositionally biased region" description="Basic and acidic residues" evidence="1">
    <location>
        <begin position="767"/>
        <end position="781"/>
    </location>
</feature>
<gene>
    <name evidence="4" type="primary">LOC105222489</name>
</gene>
<feature type="compositionally biased region" description="Polar residues" evidence="1">
    <location>
        <begin position="464"/>
        <end position="474"/>
    </location>
</feature>
<keyword evidence="2" id="KW-0732">Signal</keyword>
<feature type="compositionally biased region" description="Polar residues" evidence="1">
    <location>
        <begin position="729"/>
        <end position="743"/>
    </location>
</feature>
<protein>
    <submittedName>
        <fullName evidence="4">Mucin-5AC</fullName>
    </submittedName>
</protein>
<feature type="region of interest" description="Disordered" evidence="1">
    <location>
        <begin position="383"/>
        <end position="410"/>
    </location>
</feature>
<organism evidence="3 4">
    <name type="scientific">Bactrocera dorsalis</name>
    <name type="common">Oriental fruit fly</name>
    <name type="synonym">Dacus dorsalis</name>
    <dbReference type="NCBI Taxonomy" id="27457"/>
    <lineage>
        <taxon>Eukaryota</taxon>
        <taxon>Metazoa</taxon>
        <taxon>Ecdysozoa</taxon>
        <taxon>Arthropoda</taxon>
        <taxon>Hexapoda</taxon>
        <taxon>Insecta</taxon>
        <taxon>Pterygota</taxon>
        <taxon>Neoptera</taxon>
        <taxon>Endopterygota</taxon>
        <taxon>Diptera</taxon>
        <taxon>Brachycera</taxon>
        <taxon>Muscomorpha</taxon>
        <taxon>Tephritoidea</taxon>
        <taxon>Tephritidae</taxon>
        <taxon>Bactrocera</taxon>
        <taxon>Bactrocera</taxon>
    </lineage>
</organism>
<feature type="region of interest" description="Disordered" evidence="1">
    <location>
        <begin position="343"/>
        <end position="371"/>
    </location>
</feature>
<feature type="signal peptide" evidence="2">
    <location>
        <begin position="1"/>
        <end position="27"/>
    </location>
</feature>
<dbReference type="GeneID" id="105222489"/>
<feature type="compositionally biased region" description="Basic and acidic residues" evidence="1">
    <location>
        <begin position="438"/>
        <end position="463"/>
    </location>
</feature>
<evidence type="ECO:0000313" key="4">
    <source>
        <dbReference type="RefSeq" id="XP_049302643.1"/>
    </source>
</evidence>
<feature type="region of interest" description="Disordered" evidence="1">
    <location>
        <begin position="729"/>
        <end position="754"/>
    </location>
</feature>
<feature type="region of interest" description="Disordered" evidence="1">
    <location>
        <begin position="611"/>
        <end position="637"/>
    </location>
</feature>